<dbReference type="Gene3D" id="2.130.10.10">
    <property type="entry name" value="YVTN repeat-like/Quinoprotein amine dehydrogenase"/>
    <property type="match status" value="1"/>
</dbReference>
<evidence type="ECO:0000256" key="1">
    <source>
        <dbReference type="ARBA" id="ARBA00022574"/>
    </source>
</evidence>
<dbReference type="Pfam" id="PF00400">
    <property type="entry name" value="WD40"/>
    <property type="match status" value="2"/>
</dbReference>
<gene>
    <name evidence="6" type="ORF">QBC37DRAFT_381060</name>
</gene>
<dbReference type="PROSITE" id="PS00678">
    <property type="entry name" value="WD_REPEATS_1"/>
    <property type="match status" value="2"/>
</dbReference>
<dbReference type="InterPro" id="IPR001680">
    <property type="entry name" value="WD40_rpt"/>
</dbReference>
<name>A0AAN6XTL3_9PEZI</name>
<organism evidence="6 7">
    <name type="scientific">Rhypophila decipiens</name>
    <dbReference type="NCBI Taxonomy" id="261697"/>
    <lineage>
        <taxon>Eukaryota</taxon>
        <taxon>Fungi</taxon>
        <taxon>Dikarya</taxon>
        <taxon>Ascomycota</taxon>
        <taxon>Pezizomycotina</taxon>
        <taxon>Sordariomycetes</taxon>
        <taxon>Sordariomycetidae</taxon>
        <taxon>Sordariales</taxon>
        <taxon>Naviculisporaceae</taxon>
        <taxon>Rhypophila</taxon>
    </lineage>
</organism>
<keyword evidence="1 3" id="KW-0853">WD repeat</keyword>
<dbReference type="SUPFAM" id="SSF50978">
    <property type="entry name" value="WD40 repeat-like"/>
    <property type="match status" value="1"/>
</dbReference>
<dbReference type="PROSITE" id="PS50082">
    <property type="entry name" value="WD_REPEATS_2"/>
    <property type="match status" value="2"/>
</dbReference>
<reference evidence="6" key="2">
    <citation type="submission" date="2023-05" db="EMBL/GenBank/DDBJ databases">
        <authorList>
            <consortium name="Lawrence Berkeley National Laboratory"/>
            <person name="Steindorff A."/>
            <person name="Hensen N."/>
            <person name="Bonometti L."/>
            <person name="Westerberg I."/>
            <person name="Brannstrom I.O."/>
            <person name="Guillou S."/>
            <person name="Cros-Aarteil S."/>
            <person name="Calhoun S."/>
            <person name="Haridas S."/>
            <person name="Kuo A."/>
            <person name="Mondo S."/>
            <person name="Pangilinan J."/>
            <person name="Riley R."/>
            <person name="Labutti K."/>
            <person name="Andreopoulos B."/>
            <person name="Lipzen A."/>
            <person name="Chen C."/>
            <person name="Yanf M."/>
            <person name="Daum C."/>
            <person name="Ng V."/>
            <person name="Clum A."/>
            <person name="Ohm R."/>
            <person name="Martin F."/>
            <person name="Silar P."/>
            <person name="Natvig D."/>
            <person name="Lalanne C."/>
            <person name="Gautier V."/>
            <person name="Ament-Velasquez S.L."/>
            <person name="Kruys A."/>
            <person name="Hutchinson M.I."/>
            <person name="Powell A.J."/>
            <person name="Barry K."/>
            <person name="Miller A.N."/>
            <person name="Grigoriev I.V."/>
            <person name="Debuchy R."/>
            <person name="Gladieux P."/>
            <person name="Thoren M.H."/>
            <person name="Johannesson H."/>
        </authorList>
    </citation>
    <scope>NUCLEOTIDE SEQUENCE</scope>
    <source>
        <strain evidence="6">PSN293</strain>
    </source>
</reference>
<keyword evidence="7" id="KW-1185">Reference proteome</keyword>
<feature type="region of interest" description="Disordered" evidence="4">
    <location>
        <begin position="1"/>
        <end position="86"/>
    </location>
</feature>
<dbReference type="InterPro" id="IPR007111">
    <property type="entry name" value="NACHT_NTPase"/>
</dbReference>
<dbReference type="PROSITE" id="PS50837">
    <property type="entry name" value="NACHT"/>
    <property type="match status" value="1"/>
</dbReference>
<feature type="compositionally biased region" description="Basic residues" evidence="4">
    <location>
        <begin position="1"/>
        <end position="15"/>
    </location>
</feature>
<dbReference type="Gene3D" id="3.40.50.300">
    <property type="entry name" value="P-loop containing nucleotide triphosphate hydrolases"/>
    <property type="match status" value="1"/>
</dbReference>
<dbReference type="Pfam" id="PF24883">
    <property type="entry name" value="NPHP3_N"/>
    <property type="match status" value="1"/>
</dbReference>
<feature type="repeat" description="WD" evidence="3">
    <location>
        <begin position="928"/>
        <end position="969"/>
    </location>
</feature>
<keyword evidence="2" id="KW-0677">Repeat</keyword>
<feature type="domain" description="NACHT" evidence="5">
    <location>
        <begin position="407"/>
        <end position="554"/>
    </location>
</feature>
<evidence type="ECO:0000256" key="4">
    <source>
        <dbReference type="SAM" id="MobiDB-lite"/>
    </source>
</evidence>
<reference evidence="6" key="1">
    <citation type="journal article" date="2023" name="Mol. Phylogenet. Evol.">
        <title>Genome-scale phylogeny and comparative genomics of the fungal order Sordariales.</title>
        <authorList>
            <person name="Hensen N."/>
            <person name="Bonometti L."/>
            <person name="Westerberg I."/>
            <person name="Brannstrom I.O."/>
            <person name="Guillou S."/>
            <person name="Cros-Aarteil S."/>
            <person name="Calhoun S."/>
            <person name="Haridas S."/>
            <person name="Kuo A."/>
            <person name="Mondo S."/>
            <person name="Pangilinan J."/>
            <person name="Riley R."/>
            <person name="LaButti K."/>
            <person name="Andreopoulos B."/>
            <person name="Lipzen A."/>
            <person name="Chen C."/>
            <person name="Yan M."/>
            <person name="Daum C."/>
            <person name="Ng V."/>
            <person name="Clum A."/>
            <person name="Steindorff A."/>
            <person name="Ohm R.A."/>
            <person name="Martin F."/>
            <person name="Silar P."/>
            <person name="Natvig D.O."/>
            <person name="Lalanne C."/>
            <person name="Gautier V."/>
            <person name="Ament-Velasquez S.L."/>
            <person name="Kruys A."/>
            <person name="Hutchinson M.I."/>
            <person name="Powell A.J."/>
            <person name="Barry K."/>
            <person name="Miller A.N."/>
            <person name="Grigoriev I.V."/>
            <person name="Debuchy R."/>
            <person name="Gladieux P."/>
            <person name="Hiltunen Thoren M."/>
            <person name="Johannesson H."/>
        </authorList>
    </citation>
    <scope>NUCLEOTIDE SEQUENCE</scope>
    <source>
        <strain evidence="6">PSN293</strain>
    </source>
</reference>
<evidence type="ECO:0000313" key="6">
    <source>
        <dbReference type="EMBL" id="KAK4206474.1"/>
    </source>
</evidence>
<dbReference type="SMART" id="SM00320">
    <property type="entry name" value="WD40"/>
    <property type="match status" value="2"/>
</dbReference>
<dbReference type="InterPro" id="IPR036322">
    <property type="entry name" value="WD40_repeat_dom_sf"/>
</dbReference>
<dbReference type="PANTHER" id="PTHR10039">
    <property type="entry name" value="AMELOGENIN"/>
    <property type="match status" value="1"/>
</dbReference>
<feature type="compositionally biased region" description="Pro residues" evidence="4">
    <location>
        <begin position="74"/>
        <end position="86"/>
    </location>
</feature>
<dbReference type="Proteomes" id="UP001301769">
    <property type="component" value="Unassembled WGS sequence"/>
</dbReference>
<dbReference type="EMBL" id="MU858404">
    <property type="protein sequence ID" value="KAK4206474.1"/>
    <property type="molecule type" value="Genomic_DNA"/>
</dbReference>
<dbReference type="CDD" id="cd00200">
    <property type="entry name" value="WD40"/>
    <property type="match status" value="1"/>
</dbReference>
<dbReference type="AlphaFoldDB" id="A0AAN6XTL3"/>
<feature type="repeat" description="WD" evidence="3">
    <location>
        <begin position="886"/>
        <end position="927"/>
    </location>
</feature>
<evidence type="ECO:0000313" key="7">
    <source>
        <dbReference type="Proteomes" id="UP001301769"/>
    </source>
</evidence>
<dbReference type="PROSITE" id="PS50294">
    <property type="entry name" value="WD_REPEATS_REGION"/>
    <property type="match status" value="2"/>
</dbReference>
<protein>
    <recommendedName>
        <fullName evidence="5">NACHT domain-containing protein</fullName>
    </recommendedName>
</protein>
<accession>A0AAN6XTL3</accession>
<dbReference type="InterPro" id="IPR031359">
    <property type="entry name" value="NACHT_N"/>
</dbReference>
<dbReference type="InterPro" id="IPR027417">
    <property type="entry name" value="P-loop_NTPase"/>
</dbReference>
<dbReference type="Pfam" id="PF17100">
    <property type="entry name" value="NACHT_N"/>
    <property type="match status" value="1"/>
</dbReference>
<evidence type="ECO:0000256" key="3">
    <source>
        <dbReference type="PROSITE-ProRule" id="PRU00221"/>
    </source>
</evidence>
<dbReference type="FunFam" id="3.40.50.300:FF:001638">
    <property type="entry name" value="NACHT and WD40 domain protein"/>
    <property type="match status" value="1"/>
</dbReference>
<evidence type="ECO:0000256" key="2">
    <source>
        <dbReference type="ARBA" id="ARBA00022737"/>
    </source>
</evidence>
<comment type="caution">
    <text evidence="6">The sequence shown here is derived from an EMBL/GenBank/DDBJ whole genome shotgun (WGS) entry which is preliminary data.</text>
</comment>
<evidence type="ECO:0000259" key="5">
    <source>
        <dbReference type="PROSITE" id="PS50837"/>
    </source>
</evidence>
<dbReference type="InterPro" id="IPR056884">
    <property type="entry name" value="NPHP3-like_N"/>
</dbReference>
<dbReference type="InterPro" id="IPR015943">
    <property type="entry name" value="WD40/YVTN_repeat-like_dom_sf"/>
</dbReference>
<dbReference type="PANTHER" id="PTHR10039:SF17">
    <property type="entry name" value="FUNGAL STAND N-TERMINAL GOODBYE DOMAIN-CONTAINING PROTEIN-RELATED"/>
    <property type="match status" value="1"/>
</dbReference>
<proteinExistence type="predicted"/>
<sequence length="1152" mass="127920">MSAKNKLKSWLKFPRRRGDAPPAPSTARSPEHGSEASSIITTGPCTPSRGDVQVIPPSMEAGATNHRQPATAPQAPPPTFPVELPPEAPVTESVSQKLWNAAYDMLEADDAELVGSYIETLQKVLGGDTHDSFVADLSDKLKDPNARQNYMRKITIGVGDVADFVLSAKAMIDLVLQSVPQAAPAALPWAGILRNPAQATKSNLAGIAHVISRMDWYCALTEHLLNKDNITGGKNFQAVLHQLEQRVIELYEALLSYQMKSVCSYYRNQGLVFLRGMLKLDDWEGDLKLVMDIEAIVQNDAVQHFQEQTKISLGKLVDRAKKRETLLGDIHQDIQEFIRLQKEMRMVAEDEKCLQDLFIVDPQHDMKKIQKKKDTLLEGGYNWILDTKEYKAFTNWASDESVLPACRLLWIKGHAGTGKTMLLMGIIRVLSSQPAKLVPQVSHFFCQGTDHSLNTATAVLRSLIWLLLIQQPGLISHLQSKYKNSGSSLFKGETAFIALSDAFESMLKDKGLRPVYFIVDALDECEQGLASLIKLISTSLTLTDKVKWLVSGRPTVELKTPDTAGSLVELDAQRLEGPVNAYIDHKLSILKTREGYNDRLLAEIAGEVRQRAKNTFLWVALVFKELDTGVEDLNPMHGAYALDIIKEIPPGLSQLYSHMFAKIEKGSRQDPQYCKNVLVAIVLTHRPLTLSELTVLAELPPSIPPKIIANKCGSFLTVKQETVYLIHQSAKDYLDENYTSRLQPVGVAQGHAEISRRSINAMSSLLRQNMYNLDFGFKPKDVALPNPDPLAALRYSCVFWADHLCILNGDNPECKRELSDDGAVFDFLKQHFLHWLESLSLLGNLSEGVQSIRKLLYAAQQWQQKLSFIKTTAGIRDWWGAHQQSLEGHSGWVYAVAFSPDGKTVASASDDQTIRLWDAATGAHRQTLEGHGGSVWAAAFSPDGKTLASASGDQTIRLWDAATGAHQETLEGRGSWVNAVAFSPDDPHPKRSTEWLAQHDNRSQNIPHDVISRATWADPGEELFKMHKLIAWLALNHPGKIDLSDERSGGNTPLHLGALSNSQCLALLMQLDDNIVDIFRFRPEKEGGNLILEERIKQTCNALITTEGKAPACPYRWNIMLESYPGLTNIQIANPVLFSLLDDPRNGTSCIH</sequence>
<dbReference type="InterPro" id="IPR019775">
    <property type="entry name" value="WD40_repeat_CS"/>
</dbReference>
<feature type="compositionally biased region" description="Polar residues" evidence="4">
    <location>
        <begin position="35"/>
        <end position="45"/>
    </location>
</feature>